<feature type="binding site" evidence="3">
    <location>
        <position position="274"/>
    </location>
    <ligand>
        <name>L-glutamate</name>
        <dbReference type="ChEBI" id="CHEBI:29985"/>
    </ligand>
</feature>
<feature type="binding site" evidence="3">
    <location>
        <begin position="614"/>
        <end position="615"/>
    </location>
    <ligand>
        <name>L-glutamate</name>
        <dbReference type="ChEBI" id="CHEBI:29985"/>
    </ligand>
</feature>
<evidence type="ECO:0000313" key="7">
    <source>
        <dbReference type="Proteomes" id="UP000789390"/>
    </source>
</evidence>
<feature type="chain" id="PRO_5035176680" evidence="5">
    <location>
        <begin position="27"/>
        <end position="739"/>
    </location>
</feature>
<dbReference type="Gene3D" id="3.60.20.40">
    <property type="match status" value="1"/>
</dbReference>
<keyword evidence="1" id="KW-1202">Platelet aggregation activating toxin</keyword>
<evidence type="ECO:0000256" key="1">
    <source>
        <dbReference type="ARBA" id="ARBA00084097"/>
    </source>
</evidence>
<dbReference type="Pfam" id="PF01019">
    <property type="entry name" value="G_glu_transpept"/>
    <property type="match status" value="1"/>
</dbReference>
<dbReference type="SUPFAM" id="SSF56235">
    <property type="entry name" value="N-terminal nucleophile aminohydrolases (Ntn hydrolases)"/>
    <property type="match status" value="1"/>
</dbReference>
<dbReference type="Gene3D" id="1.10.246.130">
    <property type="match status" value="1"/>
</dbReference>
<feature type="binding site" evidence="3">
    <location>
        <position position="638"/>
    </location>
    <ligand>
        <name>L-glutamate</name>
        <dbReference type="ChEBI" id="CHEBI:29985"/>
    </ligand>
</feature>
<dbReference type="InterPro" id="IPR029055">
    <property type="entry name" value="Ntn_hydrolases_N"/>
</dbReference>
<dbReference type="OrthoDB" id="1081007at2759"/>
<feature type="signal peptide" evidence="5">
    <location>
        <begin position="1"/>
        <end position="26"/>
    </location>
</feature>
<feature type="active site" description="Nucleophile" evidence="2">
    <location>
        <position position="545"/>
    </location>
</feature>
<dbReference type="AlphaFoldDB" id="A0A8J2REE3"/>
<name>A0A8J2REE3_9CRUS</name>
<dbReference type="NCBIfam" id="TIGR00066">
    <property type="entry name" value="g_glut_trans"/>
    <property type="match status" value="1"/>
</dbReference>
<keyword evidence="7" id="KW-1185">Reference proteome</keyword>
<dbReference type="Proteomes" id="UP000789390">
    <property type="component" value="Unassembled WGS sequence"/>
</dbReference>
<keyword evidence="4" id="KW-1133">Transmembrane helix</keyword>
<dbReference type="GO" id="GO:0036374">
    <property type="term" value="F:glutathione hydrolase activity"/>
    <property type="evidence" value="ECO:0007669"/>
    <property type="project" value="InterPro"/>
</dbReference>
<feature type="transmembrane region" description="Helical" evidence="4">
    <location>
        <begin position="168"/>
        <end position="190"/>
    </location>
</feature>
<accession>A0A8J2REE3</accession>
<gene>
    <name evidence="6" type="ORF">DGAL_LOCUS3509</name>
</gene>
<dbReference type="InterPro" id="IPR000101">
    <property type="entry name" value="GGT_peptidase"/>
</dbReference>
<feature type="binding site" evidence="3">
    <location>
        <position position="587"/>
    </location>
    <ligand>
        <name>L-glutamate</name>
        <dbReference type="ChEBI" id="CHEBI:29985"/>
    </ligand>
</feature>
<protein>
    <submittedName>
        <fullName evidence="6">Uncharacterized protein</fullName>
    </submittedName>
</protein>
<evidence type="ECO:0000256" key="4">
    <source>
        <dbReference type="SAM" id="Phobius"/>
    </source>
</evidence>
<evidence type="ECO:0000256" key="3">
    <source>
        <dbReference type="PIRSR" id="PIRSR600101-2"/>
    </source>
</evidence>
<dbReference type="GO" id="GO:0006751">
    <property type="term" value="P:glutathione catabolic process"/>
    <property type="evidence" value="ECO:0007669"/>
    <property type="project" value="InterPro"/>
</dbReference>
<evidence type="ECO:0000256" key="2">
    <source>
        <dbReference type="PIRSR" id="PIRSR600101-1"/>
    </source>
</evidence>
<dbReference type="FunFam" id="1.10.246.130:FF:000001">
    <property type="entry name" value="Gamma-glutamyltransferase 5 isoform 1"/>
    <property type="match status" value="1"/>
</dbReference>
<dbReference type="InterPro" id="IPR043138">
    <property type="entry name" value="GGT_lsub"/>
</dbReference>
<dbReference type="FunFam" id="3.60.20.40:FF:000001">
    <property type="entry name" value="Gamma-glutamyltranspeptidase 1"/>
    <property type="match status" value="1"/>
</dbReference>
<dbReference type="PRINTS" id="PR01210">
    <property type="entry name" value="GGTRANSPTASE"/>
</dbReference>
<sequence length="739" mass="79846">MPITLLKPIFAIALITFVFETSTVSGDSLGSCVGQRIDVLAKNEFMTASKCISLFGTCCGTESSPIDKANKDPRKMKSSAQCYTCYNSNISVRCTGILLKTEGDLGAESCQRLGGTCCDGSSTGGSAYNAEEYLYNHGSSSCDYCYSGIPQRKVKRILINTKTVLTRIFWAVVALVLVALLGLGLTLEFLDLSEKRISPSKLGKFKTAAVSSGSIQCSKIGRLILEDGGNAVDAAIATAFCVGAINPQSSGIGGGFFMTLYDPVNQTTQCLDAREVAPIAATKNMFRGKPLDSQKGGLAVAVPGELAGYWAAHQQYGKLNWSRLVLPTAEMVEKGHSSQQSPRLCVENGREINYGRTYHETGQVRKEGDVVKNPFLAKTLKTIASEGVDYFYHGLPGEYLIGDIREKGGIITKEDLMQYRPEWKNPIKVELNNNLTLYSMPPPGSGILTGFILNILEGHLDGENTGKASRNATNYHRIAEAFKHAYAQRANLADPRFVPEVNQLAEYLSSEAVAAETYAKINDSFTSNDPEFYSAVAYSQEDHGTSHISVLDGNGMAVAITSTVNHFFGAGFISEMTGIILNDAMDDFSTPNVNKYGVPPSPVNFIEPGKRPLSSMTPTIIVNSTSGKVRSVIGAAGGTKITTATAYSIIRNLWFGETIKEAIDSPRIHHQLFPMTFQYEKGFPEDIIKNMRERGHNVTDGEYTGGAFVCAITVEKDGIIYANSDWGKSGGVDGIGAFN</sequence>
<evidence type="ECO:0000313" key="6">
    <source>
        <dbReference type="EMBL" id="CAH0101181.1"/>
    </source>
</evidence>
<keyword evidence="1" id="KW-1199">Hemostasis impairing toxin</keyword>
<evidence type="ECO:0000256" key="5">
    <source>
        <dbReference type="SAM" id="SignalP"/>
    </source>
</evidence>
<keyword evidence="4" id="KW-0812">Transmembrane</keyword>
<reference evidence="6" key="1">
    <citation type="submission" date="2021-11" db="EMBL/GenBank/DDBJ databases">
        <authorList>
            <person name="Schell T."/>
        </authorList>
    </citation>
    <scope>NUCLEOTIDE SEQUENCE</scope>
    <source>
        <strain evidence="6">M5</strain>
    </source>
</reference>
<dbReference type="PANTHER" id="PTHR11686">
    <property type="entry name" value="GAMMA GLUTAMYL TRANSPEPTIDASE"/>
    <property type="match status" value="1"/>
</dbReference>
<keyword evidence="4" id="KW-0472">Membrane</keyword>
<dbReference type="PANTHER" id="PTHR11686:SF9">
    <property type="entry name" value="RE13973P"/>
    <property type="match status" value="1"/>
</dbReference>
<proteinExistence type="predicted"/>
<organism evidence="6 7">
    <name type="scientific">Daphnia galeata</name>
    <dbReference type="NCBI Taxonomy" id="27404"/>
    <lineage>
        <taxon>Eukaryota</taxon>
        <taxon>Metazoa</taxon>
        <taxon>Ecdysozoa</taxon>
        <taxon>Arthropoda</taxon>
        <taxon>Crustacea</taxon>
        <taxon>Branchiopoda</taxon>
        <taxon>Diplostraca</taxon>
        <taxon>Cladocera</taxon>
        <taxon>Anomopoda</taxon>
        <taxon>Daphniidae</taxon>
        <taxon>Daphnia</taxon>
    </lineage>
</organism>
<dbReference type="InterPro" id="IPR043137">
    <property type="entry name" value="GGT_ssub_C"/>
</dbReference>
<dbReference type="EMBL" id="CAKKLH010000053">
    <property type="protein sequence ID" value="CAH0101181.1"/>
    <property type="molecule type" value="Genomic_DNA"/>
</dbReference>
<keyword evidence="5" id="KW-0732">Signal</keyword>
<comment type="caution">
    <text evidence="6">The sequence shown here is derived from an EMBL/GenBank/DDBJ whole genome shotgun (WGS) entry which is preliminary data.</text>
</comment>
<dbReference type="GO" id="GO:0005886">
    <property type="term" value="C:plasma membrane"/>
    <property type="evidence" value="ECO:0007669"/>
    <property type="project" value="TreeGrafter"/>
</dbReference>
<feature type="binding site" evidence="3">
    <location>
        <begin position="563"/>
        <end position="565"/>
    </location>
    <ligand>
        <name>L-glutamate</name>
        <dbReference type="ChEBI" id="CHEBI:29985"/>
    </ligand>
</feature>
<keyword evidence="1" id="KW-0800">Toxin</keyword>